<dbReference type="EMBL" id="LTAN01000012">
    <property type="protein sequence ID" value="OBR02053.1"/>
    <property type="molecule type" value="Genomic_DNA"/>
</dbReference>
<sequence length="99" mass="10759">MPSSMQSLAFQASKPSCLIAGNSVSYSGCRNVIQAAWLAQLKEERFKGRGNNTQQEEIGSTQTGLLHAVAGTLQDNKTRAEYVQHMLPIIIAQPQSNVL</sequence>
<accession>A0A1B7XQM2</accession>
<name>A0A1B7XQM2_COLHI</name>
<dbReference type="VEuPathDB" id="FungiDB:CH63R_14625"/>
<keyword evidence="2" id="KW-1185">Reference proteome</keyword>
<dbReference type="KEGG" id="chig:CH63R_14625"/>
<protein>
    <submittedName>
        <fullName evidence="1">Uncharacterized protein</fullName>
    </submittedName>
</protein>
<proteinExistence type="predicted"/>
<dbReference type="GeneID" id="28873706"/>
<dbReference type="RefSeq" id="XP_018150571.1">
    <property type="nucleotide sequence ID" value="XM_018309599.1"/>
</dbReference>
<reference evidence="2" key="1">
    <citation type="journal article" date="2017" name="BMC Genomics">
        <title>Gapless genome assembly of Colletotrichum higginsianum reveals chromosome structure and association of transposable elements with secondary metabolite gene clusters.</title>
        <authorList>
            <person name="Dallery J.-F."/>
            <person name="Lapalu N."/>
            <person name="Zampounis A."/>
            <person name="Pigne S."/>
            <person name="Luyten I."/>
            <person name="Amselem J."/>
            <person name="Wittenberg A.H.J."/>
            <person name="Zhou S."/>
            <person name="de Queiroz M.V."/>
            <person name="Robin G.P."/>
            <person name="Auger A."/>
            <person name="Hainaut M."/>
            <person name="Henrissat B."/>
            <person name="Kim K.-T."/>
            <person name="Lee Y.-H."/>
            <person name="Lespinet O."/>
            <person name="Schwartz D.C."/>
            <person name="Thon M.R."/>
            <person name="O'Connell R.J."/>
        </authorList>
    </citation>
    <scope>NUCLEOTIDE SEQUENCE [LARGE SCALE GENOMIC DNA]</scope>
    <source>
        <strain evidence="2">IMI 349063</strain>
    </source>
</reference>
<dbReference type="Proteomes" id="UP000092177">
    <property type="component" value="Chromosome 12"/>
</dbReference>
<evidence type="ECO:0000313" key="2">
    <source>
        <dbReference type="Proteomes" id="UP000092177"/>
    </source>
</evidence>
<evidence type="ECO:0000313" key="1">
    <source>
        <dbReference type="EMBL" id="OBR02053.1"/>
    </source>
</evidence>
<dbReference type="AlphaFoldDB" id="A0A1B7XQM2"/>
<organism evidence="1 2">
    <name type="scientific">Colletotrichum higginsianum (strain IMI 349063)</name>
    <name type="common">Crucifer anthracnose fungus</name>
    <dbReference type="NCBI Taxonomy" id="759273"/>
    <lineage>
        <taxon>Eukaryota</taxon>
        <taxon>Fungi</taxon>
        <taxon>Dikarya</taxon>
        <taxon>Ascomycota</taxon>
        <taxon>Pezizomycotina</taxon>
        <taxon>Sordariomycetes</taxon>
        <taxon>Hypocreomycetidae</taxon>
        <taxon>Glomerellales</taxon>
        <taxon>Glomerellaceae</taxon>
        <taxon>Colletotrichum</taxon>
        <taxon>Colletotrichum destructivum species complex</taxon>
    </lineage>
</organism>
<comment type="caution">
    <text evidence="1">The sequence shown here is derived from an EMBL/GenBank/DDBJ whole genome shotgun (WGS) entry which is preliminary data.</text>
</comment>
<gene>
    <name evidence="1" type="ORF">CH63R_14625</name>
</gene>